<comment type="similarity">
    <text evidence="4">Belongs to the glucosamine/galactosamine-6-phosphate isomerase family. NagB subfamily.</text>
</comment>
<dbReference type="EC" id="3.5.99.6" evidence="4"/>
<feature type="domain" description="Glucosamine/galactosamine-6-phosphate isomerase" evidence="5">
    <location>
        <begin position="10"/>
        <end position="228"/>
    </location>
</feature>
<dbReference type="RefSeq" id="WP_370595814.1">
    <property type="nucleotide sequence ID" value="NZ_JALBUR010000008.1"/>
</dbReference>
<dbReference type="GO" id="GO:0042802">
    <property type="term" value="F:identical protein binding"/>
    <property type="evidence" value="ECO:0007669"/>
    <property type="project" value="TreeGrafter"/>
</dbReference>
<feature type="active site" description="Proton acceptor; for enolization step" evidence="4">
    <location>
        <position position="67"/>
    </location>
</feature>
<feature type="active site" description="For ring-opening step" evidence="4">
    <location>
        <position position="142"/>
    </location>
</feature>
<keyword evidence="3 4" id="KW-0119">Carbohydrate metabolism</keyword>
<evidence type="ECO:0000259" key="5">
    <source>
        <dbReference type="Pfam" id="PF01182"/>
    </source>
</evidence>
<organism evidence="6 7">
    <name type="scientific">Grylomicrobium aquisgranensis</name>
    <dbReference type="NCBI Taxonomy" id="2926318"/>
    <lineage>
        <taxon>Bacteria</taxon>
        <taxon>Bacillati</taxon>
        <taxon>Bacillota</taxon>
        <taxon>Erysipelotrichia</taxon>
        <taxon>Erysipelotrichales</taxon>
        <taxon>Erysipelotrichaceae</taxon>
        <taxon>Grylomicrobium</taxon>
    </lineage>
</organism>
<evidence type="ECO:0000313" key="7">
    <source>
        <dbReference type="Proteomes" id="UP001286174"/>
    </source>
</evidence>
<name>A0AB35U1S8_9FIRM</name>
<comment type="catalytic activity">
    <reaction evidence="1 4">
        <text>alpha-D-glucosamine 6-phosphate + H2O = beta-D-fructose 6-phosphate + NH4(+)</text>
        <dbReference type="Rhea" id="RHEA:12172"/>
        <dbReference type="ChEBI" id="CHEBI:15377"/>
        <dbReference type="ChEBI" id="CHEBI:28938"/>
        <dbReference type="ChEBI" id="CHEBI:57634"/>
        <dbReference type="ChEBI" id="CHEBI:75989"/>
        <dbReference type="EC" id="3.5.99.6"/>
    </reaction>
</comment>
<dbReference type="InterPro" id="IPR004547">
    <property type="entry name" value="Glucosamine6P_isomerase"/>
</dbReference>
<dbReference type="InterPro" id="IPR037171">
    <property type="entry name" value="NagB/RpiA_transferase-like"/>
</dbReference>
<dbReference type="HAMAP" id="MF_01241">
    <property type="entry name" value="GlcN6P_deamin"/>
    <property type="match status" value="1"/>
</dbReference>
<gene>
    <name evidence="4 6" type="primary">nagB</name>
    <name evidence="6" type="ORF">MOZ60_04575</name>
</gene>
<evidence type="ECO:0000256" key="1">
    <source>
        <dbReference type="ARBA" id="ARBA00000644"/>
    </source>
</evidence>
<dbReference type="NCBIfam" id="TIGR00502">
    <property type="entry name" value="nagB"/>
    <property type="match status" value="1"/>
</dbReference>
<sequence length="241" mass="26552">MKIVVAPDVQHVAEAAFKVMKNTVSEKKDAVLGLATGSSPEGLYALMAKDHSENGTSYQDVVTYNLDEYVGLPQNHSQSYYTFMHEKLFQYIDVKEENIHIPCGCAQDEEKACHDYENMLAKVRIDLQVLGIGSDGHIAFNEPGTPFDSLVHLVHLKQQTIHDNARFFDHDESKVPTMAITTGLADIMRCRKIILIATGANKAQAVHDMVKGPVSTSCPASILQKHPDTVVFLDEAAASKL</sequence>
<dbReference type="SUPFAM" id="SSF100950">
    <property type="entry name" value="NagB/RpiA/CoA transferase-like"/>
    <property type="match status" value="1"/>
</dbReference>
<reference evidence="6 7" key="1">
    <citation type="submission" date="2022-03" db="EMBL/GenBank/DDBJ databases">
        <title>Novel taxa within the pig intestine.</title>
        <authorList>
            <person name="Wylensek D."/>
            <person name="Bishof K."/>
            <person name="Afrizal A."/>
            <person name="Clavel T."/>
        </authorList>
    </citation>
    <scope>NUCLEOTIDE SEQUENCE [LARGE SCALE GENOMIC DNA]</scope>
    <source>
        <strain evidence="6 7">CLA-KB-P133</strain>
    </source>
</reference>
<evidence type="ECO:0000256" key="2">
    <source>
        <dbReference type="ARBA" id="ARBA00022801"/>
    </source>
</evidence>
<evidence type="ECO:0000256" key="3">
    <source>
        <dbReference type="ARBA" id="ARBA00023277"/>
    </source>
</evidence>
<feature type="active site" description="Proton acceptor; for ring-opening step" evidence="4">
    <location>
        <position position="137"/>
    </location>
</feature>
<keyword evidence="7" id="KW-1185">Reference proteome</keyword>
<keyword evidence="2 4" id="KW-0378">Hydrolase</keyword>
<comment type="caution">
    <text evidence="6">The sequence shown here is derived from an EMBL/GenBank/DDBJ whole genome shotgun (WGS) entry which is preliminary data.</text>
</comment>
<dbReference type="Gene3D" id="3.40.50.1360">
    <property type="match status" value="1"/>
</dbReference>
<accession>A0AB35U1S8</accession>
<evidence type="ECO:0000256" key="4">
    <source>
        <dbReference type="HAMAP-Rule" id="MF_01241"/>
    </source>
</evidence>
<dbReference type="EMBL" id="JALBUR010000008">
    <property type="protein sequence ID" value="MDX8419368.1"/>
    <property type="molecule type" value="Genomic_DNA"/>
</dbReference>
<dbReference type="GO" id="GO:0006046">
    <property type="term" value="P:N-acetylglucosamine catabolic process"/>
    <property type="evidence" value="ECO:0007669"/>
    <property type="project" value="UniProtKB-UniRule"/>
</dbReference>
<dbReference type="GO" id="GO:0005975">
    <property type="term" value="P:carbohydrate metabolic process"/>
    <property type="evidence" value="ECO:0007669"/>
    <property type="project" value="InterPro"/>
</dbReference>
<dbReference type="PANTHER" id="PTHR11280">
    <property type="entry name" value="GLUCOSAMINE-6-PHOSPHATE ISOMERASE"/>
    <property type="match status" value="1"/>
</dbReference>
<proteinExistence type="inferred from homology"/>
<comment type="pathway">
    <text evidence="4">Amino-sugar metabolism; N-acetylneuraminate degradation; D-fructose 6-phosphate from N-acetylneuraminate: step 5/5.</text>
</comment>
<dbReference type="InterPro" id="IPR006148">
    <property type="entry name" value="Glc/Gal-6P_isomerase"/>
</dbReference>
<dbReference type="Pfam" id="PF01182">
    <property type="entry name" value="Glucosamine_iso"/>
    <property type="match status" value="1"/>
</dbReference>
<dbReference type="CDD" id="cd01399">
    <property type="entry name" value="GlcN6P_deaminase"/>
    <property type="match status" value="1"/>
</dbReference>
<dbReference type="GO" id="GO:0006043">
    <property type="term" value="P:glucosamine catabolic process"/>
    <property type="evidence" value="ECO:0007669"/>
    <property type="project" value="TreeGrafter"/>
</dbReference>
<dbReference type="AlphaFoldDB" id="A0AB35U1S8"/>
<feature type="active site" description="For ring-opening step" evidence="4">
    <location>
        <position position="135"/>
    </location>
</feature>
<protein>
    <recommendedName>
        <fullName evidence="4">Glucosamine-6-phosphate deaminase</fullName>
        <ecNumber evidence="4">3.5.99.6</ecNumber>
    </recommendedName>
    <alternativeName>
        <fullName evidence="4">GlcN6P deaminase</fullName>
        <shortName evidence="4">GNPDA</shortName>
    </alternativeName>
    <alternativeName>
        <fullName evidence="4">Glucosamine-6-phosphate isomerase</fullName>
    </alternativeName>
</protein>
<evidence type="ECO:0000313" key="6">
    <source>
        <dbReference type="EMBL" id="MDX8419368.1"/>
    </source>
</evidence>
<dbReference type="GO" id="GO:0004342">
    <property type="term" value="F:glucosamine-6-phosphate deaminase activity"/>
    <property type="evidence" value="ECO:0007669"/>
    <property type="project" value="UniProtKB-UniRule"/>
</dbReference>
<dbReference type="FunFam" id="3.40.50.1360:FF:000003">
    <property type="entry name" value="Glucosamine-6-phosphate deaminase"/>
    <property type="match status" value="1"/>
</dbReference>
<dbReference type="Proteomes" id="UP001286174">
    <property type="component" value="Unassembled WGS sequence"/>
</dbReference>
<dbReference type="GO" id="GO:0019262">
    <property type="term" value="P:N-acetylneuraminate catabolic process"/>
    <property type="evidence" value="ECO:0007669"/>
    <property type="project" value="UniProtKB-UniRule"/>
</dbReference>
<comment type="function">
    <text evidence="4">Catalyzes the reversible isomerization-deamination of glucosamine 6-phosphate (GlcN6P) to form fructose 6-phosphate (Fru6P) and ammonium ion.</text>
</comment>
<comment type="caution">
    <text evidence="4">Lacks conserved residue(s) required for the propagation of feature annotation.</text>
</comment>
<dbReference type="PANTHER" id="PTHR11280:SF5">
    <property type="entry name" value="GLUCOSAMINE-6-PHOSPHATE ISOMERASE"/>
    <property type="match status" value="1"/>
</dbReference>
<dbReference type="GO" id="GO:0005737">
    <property type="term" value="C:cytoplasm"/>
    <property type="evidence" value="ECO:0007669"/>
    <property type="project" value="TreeGrafter"/>
</dbReference>